<dbReference type="Pfam" id="PF01364">
    <property type="entry name" value="Peptidase_C25"/>
    <property type="match status" value="1"/>
</dbReference>
<keyword evidence="1" id="KW-0732">Signal</keyword>
<dbReference type="InterPro" id="IPR029030">
    <property type="entry name" value="Caspase-like_dom_sf"/>
</dbReference>
<dbReference type="InterPro" id="IPR001769">
    <property type="entry name" value="Gingipain"/>
</dbReference>
<accession>A0ABW5IJF9</accession>
<dbReference type="Proteomes" id="UP001597544">
    <property type="component" value="Unassembled WGS sequence"/>
</dbReference>
<sequence length="1676" mass="186371">MPDNKMLKRLILFLLLSVTALETHAQQRFGNEWINHSQTYYKIKVVQTGLYRLNHAYLSSIGLSSVNPQHFQLFRRGKEIPLYVAGEADGRLDAQDFVEFYGERNDGVLDSELYKDPSHQVHKFASYYTDTAAYFLTINPSGGKRMREVNPTANGKSPEPYHLQKSFYWGFQDYYEGRRSDGYTRMPWMDKGEGRVTNTSRFEKSYTLGGIVNVEATGPKPQVYYSAFARNYIDHNFAIRIVDANNAVREIARHRIYGDGHLYAKYVAEFSDITPQGNFTLRSLADRLPPFPNGAEDTRNQISVPFAILTFPQKSIFQGNSMYFYTDSSRTVSPYFEFSNAPASAVAYDITDINNVFRIAGHEVNGKRGYVVDGTDGKSHKVFLANTNTVLTPLPAQRVSFRKIDPAAHNFILLTNKRLMAPASGASMPAPKEYAAYRASPAGGGYDTLLVFVDDLVEQFHYGEFSSFAIKNFLHFMSSTPRNKHLLILGKGIDLMRMNYRSTAARSIDLVPTGGSPASDIIFSADFHNNDFVPKIPTGRVSATSPDDIINYLNKVKQYEAAPEGVEWRKNILQLGGGKTLQEINSISYWLKEYKEIAKGPLLGANVIEKYRQNVSEVVETISIAEELNKGLSLITFFGHSSPGTTDLDIGFVSGQGTNYKNEGKYPVMLMNGCNVGDAFISGTITFGEDWLNTPNKGAVGLIAHTDAGFPDLLNLYSKAFYTKAFQDPALYGSSIGKIQQEVIRNVMLITSGTGNYDGALAMVTEMALQGDPSLKLYSPSKPDYYFKNKSFEVKGTDGEPVTASSENFTVSVNVGNLGKAINDSVYVTVKRTLADNSTVVTTAPFKVEPIINDRIVKLTLSNKGLAAVGMNSFEIKLDGTDAVEELDETNNIAIYQHFFPVSGLKALSPADYAVVKSNEVKLQVQATHALLNKDGYYFELDTTQAFNSSLKKSHSVGNALLPSWQVSLPKGAVDTDSTVYYWRVRFQTYQPGEDTVWTTSSFRYMPATNGGWSQSHYGQFTEASTDKIKNEGDRNVKWEFQKTKVEISVKTVGGDTRYTNPPHGIFYNGQMLFEAACGNPGGSATPRIFAIVVNDKTLEMVEKLGASFCASFPYLYEFGDLNQAANREKIVAFMNTVPEGYHVVAMSVNRVPFESFTAAQKAAFGLIGSNLIHNLKNGYPFAIVGRKGATPGTVNERTGEDGGSTTITSQLLILDDIIYSRQPKGTVTSTLIGPSMQWKTLHHNIERYKAGNDTYTLKVIGIDKAGQEQTIVESVNGKVHDLSAVDAKRFPYLRLSATLNDEQDRTAPQLKQWFVLYEEAPEGIIMPDLAKVGGEVLTQQAQKGGIKVPMAFQNITSNAFRDSVTVEVTVRGDNSEPVISSFKIKPVGANETVNFEFSMPTSSMEGDFRLSMYVNPRILPEQNYANNIYEVSFHVNPKLHPIMDVAFDGIHILDGELVSPSPLISVTLKDENKFAPLQDPSSMLMTLTDPNEVVREISLMNNAAEVRYFPADEKNDFRLEFKPERLENGVYKLEVRAKDSAGRASGVTPYNIRFEVENASKITNFYPFPNPFSTKTNFIFTLTGAEVPENMKIQILTVTGKVVKEIMKEEIGPIRIGNNKTEYAWDGTDMYGDKLANGVYLYRVVMSQVADGMKHMYKIGDKSFKNGYGKIYILR</sequence>
<dbReference type="Gene3D" id="3.40.50.1460">
    <property type="match status" value="1"/>
</dbReference>
<feature type="chain" id="PRO_5046597874" evidence="1">
    <location>
        <begin position="26"/>
        <end position="1676"/>
    </location>
</feature>
<protein>
    <submittedName>
        <fullName evidence="3">C25 family cysteine peptidase</fullName>
    </submittedName>
</protein>
<evidence type="ECO:0000313" key="3">
    <source>
        <dbReference type="EMBL" id="MFD2513413.1"/>
    </source>
</evidence>
<comment type="caution">
    <text evidence="3">The sequence shown here is derived from an EMBL/GenBank/DDBJ whole genome shotgun (WGS) entry which is preliminary data.</text>
</comment>
<dbReference type="RefSeq" id="WP_377504062.1">
    <property type="nucleotide sequence ID" value="NZ_JBHULU010000009.1"/>
</dbReference>
<organism evidence="3 4">
    <name type="scientific">Pontibacter locisalis</name>
    <dbReference type="NCBI Taxonomy" id="1719035"/>
    <lineage>
        <taxon>Bacteria</taxon>
        <taxon>Pseudomonadati</taxon>
        <taxon>Bacteroidota</taxon>
        <taxon>Cytophagia</taxon>
        <taxon>Cytophagales</taxon>
        <taxon>Hymenobacteraceae</taxon>
        <taxon>Pontibacter</taxon>
    </lineage>
</organism>
<evidence type="ECO:0000313" key="4">
    <source>
        <dbReference type="Proteomes" id="UP001597544"/>
    </source>
</evidence>
<gene>
    <name evidence="3" type="ORF">ACFSRY_06010</name>
</gene>
<dbReference type="EMBL" id="JBHULU010000009">
    <property type="protein sequence ID" value="MFD2513413.1"/>
    <property type="molecule type" value="Genomic_DNA"/>
</dbReference>
<reference evidence="4" key="1">
    <citation type="journal article" date="2019" name="Int. J. Syst. Evol. Microbiol.">
        <title>The Global Catalogue of Microorganisms (GCM) 10K type strain sequencing project: providing services to taxonomists for standard genome sequencing and annotation.</title>
        <authorList>
            <consortium name="The Broad Institute Genomics Platform"/>
            <consortium name="The Broad Institute Genome Sequencing Center for Infectious Disease"/>
            <person name="Wu L."/>
            <person name="Ma J."/>
        </authorList>
    </citation>
    <scope>NUCLEOTIDE SEQUENCE [LARGE SCALE GENOMIC DNA]</scope>
    <source>
        <strain evidence="4">KCTC 42498</strain>
    </source>
</reference>
<dbReference type="InterPro" id="IPR013783">
    <property type="entry name" value="Ig-like_fold"/>
</dbReference>
<keyword evidence="4" id="KW-1185">Reference proteome</keyword>
<evidence type="ECO:0000259" key="2">
    <source>
        <dbReference type="Pfam" id="PF01364"/>
    </source>
</evidence>
<proteinExistence type="predicted"/>
<feature type="signal peptide" evidence="1">
    <location>
        <begin position="1"/>
        <end position="25"/>
    </location>
</feature>
<dbReference type="CDD" id="cd02258">
    <property type="entry name" value="Peptidase_C25_N"/>
    <property type="match status" value="1"/>
</dbReference>
<name>A0ABW5IJF9_9BACT</name>
<dbReference type="SUPFAM" id="SSF52129">
    <property type="entry name" value="Caspase-like"/>
    <property type="match status" value="1"/>
</dbReference>
<dbReference type="Gene3D" id="2.60.40.10">
    <property type="entry name" value="Immunoglobulins"/>
    <property type="match status" value="3"/>
</dbReference>
<feature type="domain" description="Gingipain" evidence="2">
    <location>
        <begin position="429"/>
        <end position="777"/>
    </location>
</feature>
<evidence type="ECO:0000256" key="1">
    <source>
        <dbReference type="SAM" id="SignalP"/>
    </source>
</evidence>
<dbReference type="Gene3D" id="2.60.40.4070">
    <property type="match status" value="1"/>
</dbReference>